<organism evidence="3">
    <name type="scientific">Octopus bimaculoides</name>
    <name type="common">California two-spotted octopus</name>
    <dbReference type="NCBI Taxonomy" id="37653"/>
    <lineage>
        <taxon>Eukaryota</taxon>
        <taxon>Metazoa</taxon>
        <taxon>Spiralia</taxon>
        <taxon>Lophotrochozoa</taxon>
        <taxon>Mollusca</taxon>
        <taxon>Cephalopoda</taxon>
        <taxon>Coleoidea</taxon>
        <taxon>Octopodiformes</taxon>
        <taxon>Octopoda</taxon>
        <taxon>Incirrata</taxon>
        <taxon>Octopodidae</taxon>
        <taxon>Octopus</taxon>
    </lineage>
</organism>
<dbReference type="InterPro" id="IPR036179">
    <property type="entry name" value="Ig-like_dom_sf"/>
</dbReference>
<gene>
    <name evidence="3" type="ORF">OCBIM_22022394mg</name>
</gene>
<dbReference type="Pfam" id="PF02010">
    <property type="entry name" value="REJ"/>
    <property type="match status" value="1"/>
</dbReference>
<dbReference type="AlphaFoldDB" id="A0A0L8H595"/>
<evidence type="ECO:0000256" key="1">
    <source>
        <dbReference type="SAM" id="Phobius"/>
    </source>
</evidence>
<keyword evidence="1" id="KW-0812">Transmembrane</keyword>
<evidence type="ECO:0000259" key="2">
    <source>
        <dbReference type="Pfam" id="PF02010"/>
    </source>
</evidence>
<dbReference type="InterPro" id="IPR046338">
    <property type="entry name" value="GAIN_dom_sf"/>
</dbReference>
<feature type="domain" description="PKD/REJ-like" evidence="2">
    <location>
        <begin position="17"/>
        <end position="294"/>
    </location>
</feature>
<sequence>MSQPNPCYIKGILFLDLPNITSSELELAADSLILSYTYNFTLTMTKGQRKSSASVQIVTVPDPPPQVLFEPAPTKVLTSHSLKLTVYITSTTNFSIEWRVDNSNLSDYGYFDINNPDNFVERTPKTEVRQNYFFSYIIIKSNVLQAGMKYKISVIASSSASSVPGMGAIEFKVPAGVTSCLLQVPMQYKYLESIKISVSECETDSNAYPFQYQFFSNAPDGQKTHLNVRSTQPSVTVSGPRTAGKDTMKFSVEVCNSYGMCQTYISDDVNVTVIDNAELQQRKTEILENVDDLLKTQNYFDALLSLVGILGIQDNARKKRSAEQEITMSQDVIKAIDAWEMTVLKPLSTEETIILSSTIVKLDDEQYNDVFLKKFITNLDSLIKSFKLNQQSMPNSIFTSSVNKALLAASRNCSSELSQNILNSIFEFAGSKTSPKNLKSTHLNMFTTTSMLNQPLTSTQTEKVTFTPGKTLEKRYFDWSCSDSVKCQGAVAQISQIVNGTSVFPLNDTKTEVASDVIDLSLYNPNSGLLEKVSNLDIPVVFEIQLDEISANKIYKCFTWDSGKSTWEDLDAAKTNQSSAKVQCQTNHLTKFLVGQQSKISQGSSVSGSTSLIGAIVGSVIGVIILAIVGVALAKYLKDRSNRVVPFEGTNAQNTA</sequence>
<proteinExistence type="predicted"/>
<dbReference type="EMBL" id="KQ419215">
    <property type="protein sequence ID" value="KOF84239.1"/>
    <property type="molecule type" value="Genomic_DNA"/>
</dbReference>
<dbReference type="Gene3D" id="2.60.220.50">
    <property type="match status" value="1"/>
</dbReference>
<evidence type="ECO:0000313" key="3">
    <source>
        <dbReference type="EMBL" id="KOF84239.1"/>
    </source>
</evidence>
<dbReference type="SUPFAM" id="SSF48726">
    <property type="entry name" value="Immunoglobulin"/>
    <property type="match status" value="1"/>
</dbReference>
<keyword evidence="1" id="KW-0472">Membrane</keyword>
<dbReference type="OrthoDB" id="10068766at2759"/>
<keyword evidence="1" id="KW-1133">Transmembrane helix</keyword>
<feature type="transmembrane region" description="Helical" evidence="1">
    <location>
        <begin position="612"/>
        <end position="634"/>
    </location>
</feature>
<dbReference type="InterPro" id="IPR002859">
    <property type="entry name" value="PKD/REJ-like"/>
</dbReference>
<name>A0A0L8H595_OCTBM</name>
<protein>
    <recommendedName>
        <fullName evidence="2">PKD/REJ-like domain-containing protein</fullName>
    </recommendedName>
</protein>
<reference evidence="3" key="1">
    <citation type="submission" date="2015-07" db="EMBL/GenBank/DDBJ databases">
        <title>MeaNS - Measles Nucleotide Surveillance Program.</title>
        <authorList>
            <person name="Tran T."/>
            <person name="Druce J."/>
        </authorList>
    </citation>
    <scope>NUCLEOTIDE SEQUENCE</scope>
    <source>
        <strain evidence="3">UCB-OBI-ISO-001</strain>
        <tissue evidence="3">Gonad</tissue>
    </source>
</reference>
<accession>A0A0L8H595</accession>
<dbReference type="KEGG" id="obi:106872793"/>